<sequence>MPAEAKMTSPIPGLTGASDRKVRTAESGGLAVTRA</sequence>
<dbReference type="Proteomes" id="UP000034894">
    <property type="component" value="Unassembled WGS sequence"/>
</dbReference>
<evidence type="ECO:0000256" key="1">
    <source>
        <dbReference type="SAM" id="MobiDB-lite"/>
    </source>
</evidence>
<protein>
    <submittedName>
        <fullName evidence="2">Uncharacterized protein</fullName>
    </submittedName>
</protein>
<accession>A0A0G1DEM6</accession>
<feature type="region of interest" description="Disordered" evidence="1">
    <location>
        <begin position="1"/>
        <end position="35"/>
    </location>
</feature>
<gene>
    <name evidence="2" type="ORF">UV73_C0012G0095</name>
</gene>
<proteinExistence type="predicted"/>
<reference evidence="2 3" key="1">
    <citation type="journal article" date="2015" name="Nature">
        <title>rRNA introns, odd ribosomes, and small enigmatic genomes across a large radiation of phyla.</title>
        <authorList>
            <person name="Brown C.T."/>
            <person name="Hug L.A."/>
            <person name="Thomas B.C."/>
            <person name="Sharon I."/>
            <person name="Castelle C.J."/>
            <person name="Singh A."/>
            <person name="Wilkins M.J."/>
            <person name="Williams K.H."/>
            <person name="Banfield J.F."/>
        </authorList>
    </citation>
    <scope>NUCLEOTIDE SEQUENCE [LARGE SCALE GENOMIC DNA]</scope>
</reference>
<dbReference type="EMBL" id="LCFP01000012">
    <property type="protein sequence ID" value="KKS96067.1"/>
    <property type="molecule type" value="Genomic_DNA"/>
</dbReference>
<comment type="caution">
    <text evidence="2">The sequence shown here is derived from an EMBL/GenBank/DDBJ whole genome shotgun (WGS) entry which is preliminary data.</text>
</comment>
<name>A0A0G1DEM6_9BACT</name>
<dbReference type="STRING" id="1618443.UV73_C0012G0095"/>
<dbReference type="AlphaFoldDB" id="A0A0G1DEM6"/>
<organism evidence="2 3">
    <name type="scientific">Candidatus Gottesmanbacteria bacterium GW2011_GWA2_43_14</name>
    <dbReference type="NCBI Taxonomy" id="1618443"/>
    <lineage>
        <taxon>Bacteria</taxon>
        <taxon>Candidatus Gottesmaniibacteriota</taxon>
    </lineage>
</organism>
<evidence type="ECO:0000313" key="2">
    <source>
        <dbReference type="EMBL" id="KKS96067.1"/>
    </source>
</evidence>
<evidence type="ECO:0000313" key="3">
    <source>
        <dbReference type="Proteomes" id="UP000034894"/>
    </source>
</evidence>